<proteinExistence type="predicted"/>
<keyword evidence="2" id="KW-1185">Reference proteome</keyword>
<organism evidence="1 2">
    <name type="scientific">Taenia asiatica</name>
    <name type="common">Asian tapeworm</name>
    <dbReference type="NCBI Taxonomy" id="60517"/>
    <lineage>
        <taxon>Eukaryota</taxon>
        <taxon>Metazoa</taxon>
        <taxon>Spiralia</taxon>
        <taxon>Lophotrochozoa</taxon>
        <taxon>Platyhelminthes</taxon>
        <taxon>Cestoda</taxon>
        <taxon>Eucestoda</taxon>
        <taxon>Cyclophyllidea</taxon>
        <taxon>Taeniidae</taxon>
        <taxon>Taenia</taxon>
    </lineage>
</organism>
<gene>
    <name evidence="1" type="ORF">TASK_LOCUS10058</name>
</gene>
<accession>A0A3P6QX34</accession>
<evidence type="ECO:0000313" key="2">
    <source>
        <dbReference type="Proteomes" id="UP000282613"/>
    </source>
</evidence>
<dbReference type="AlphaFoldDB" id="A0A3P6QX34"/>
<protein>
    <submittedName>
        <fullName evidence="1">Uncharacterized protein</fullName>
    </submittedName>
</protein>
<name>A0A3P6QX34_TAEAS</name>
<dbReference type="EMBL" id="UYRS01020144">
    <property type="protein sequence ID" value="VDK48100.1"/>
    <property type="molecule type" value="Genomic_DNA"/>
</dbReference>
<evidence type="ECO:0000313" key="1">
    <source>
        <dbReference type="EMBL" id="VDK48100.1"/>
    </source>
</evidence>
<sequence>MRQIATNVFSIWTPVVGPLLQTRYASSLSLKLLMYFTVAPLHRGYCGVKLALKMFTSHFCSIFISADFKSLEGDLGDHLHDGDERALCQRCEGTVIGDMLLCLTFSGFYLSTAIGVDTSQRNTYLRRFISLGGGLLQAQLASFIDILEQSLYLLWRHLACFLASVSKSEVSTEPVGDCSVSRRCSKRLVDAEFIEQLPRKLSFDLLDSITQVSKAPYLSSSDQLFLQVMAQRLDRFSQMRTRARAGEQES</sequence>
<reference evidence="1 2" key="1">
    <citation type="submission" date="2018-11" db="EMBL/GenBank/DDBJ databases">
        <authorList>
            <consortium name="Pathogen Informatics"/>
        </authorList>
    </citation>
    <scope>NUCLEOTIDE SEQUENCE [LARGE SCALE GENOMIC DNA]</scope>
</reference>
<dbReference type="Proteomes" id="UP000282613">
    <property type="component" value="Unassembled WGS sequence"/>
</dbReference>